<comment type="caution">
    <text evidence="2">The sequence shown here is derived from an EMBL/GenBank/DDBJ whole genome shotgun (WGS) entry which is preliminary data.</text>
</comment>
<keyword evidence="1" id="KW-0732">Signal</keyword>
<sequence>MKFTFSTLFFCVLTITCNCSSIRNYEINDKNMNARDLVNGLANRNVGLDFDISGRDRVGFSSSGIGFSSGIDSNKKAIVDGITHGNERFKVEETHINKVTNNPFTMFVPQVFDPVINLLKDRSSTTAAPHIAFIDTIGSGGPYKYENSKTTSVQVGDQKIERRNEDLLGRTIFSFANFHLNNNRPNFFG</sequence>
<keyword evidence="3" id="KW-1185">Reference proteome</keyword>
<reference evidence="2" key="1">
    <citation type="submission" date="2021-03" db="EMBL/GenBank/DDBJ databases">
        <title>Chromosome level genome of the anhydrobiotic midge Polypedilum vanderplanki.</title>
        <authorList>
            <person name="Yoshida Y."/>
            <person name="Kikawada T."/>
            <person name="Gusev O."/>
        </authorList>
    </citation>
    <scope>NUCLEOTIDE SEQUENCE</scope>
    <source>
        <strain evidence="2">NIAS01</strain>
        <tissue evidence="2">Whole body or cell culture</tissue>
    </source>
</reference>
<proteinExistence type="predicted"/>
<evidence type="ECO:0000313" key="3">
    <source>
        <dbReference type="Proteomes" id="UP001107558"/>
    </source>
</evidence>
<dbReference type="AlphaFoldDB" id="A0A9J6CI83"/>
<evidence type="ECO:0000313" key="2">
    <source>
        <dbReference type="EMBL" id="KAG5681661.1"/>
    </source>
</evidence>
<name>A0A9J6CI83_POLVA</name>
<gene>
    <name evidence="2" type="ORF">PVAND_011075</name>
</gene>
<evidence type="ECO:0000256" key="1">
    <source>
        <dbReference type="SAM" id="SignalP"/>
    </source>
</evidence>
<dbReference type="Proteomes" id="UP001107558">
    <property type="component" value="Chromosome 1"/>
</dbReference>
<accession>A0A9J6CI83</accession>
<feature type="chain" id="PRO_5039940385" evidence="1">
    <location>
        <begin position="20"/>
        <end position="189"/>
    </location>
</feature>
<protein>
    <submittedName>
        <fullName evidence="2">Uncharacterized protein</fullName>
    </submittedName>
</protein>
<feature type="signal peptide" evidence="1">
    <location>
        <begin position="1"/>
        <end position="19"/>
    </location>
</feature>
<dbReference type="EMBL" id="JADBJN010000001">
    <property type="protein sequence ID" value="KAG5681661.1"/>
    <property type="molecule type" value="Genomic_DNA"/>
</dbReference>
<organism evidence="2 3">
    <name type="scientific">Polypedilum vanderplanki</name>
    <name type="common">Sleeping chironomid midge</name>
    <dbReference type="NCBI Taxonomy" id="319348"/>
    <lineage>
        <taxon>Eukaryota</taxon>
        <taxon>Metazoa</taxon>
        <taxon>Ecdysozoa</taxon>
        <taxon>Arthropoda</taxon>
        <taxon>Hexapoda</taxon>
        <taxon>Insecta</taxon>
        <taxon>Pterygota</taxon>
        <taxon>Neoptera</taxon>
        <taxon>Endopterygota</taxon>
        <taxon>Diptera</taxon>
        <taxon>Nematocera</taxon>
        <taxon>Chironomoidea</taxon>
        <taxon>Chironomidae</taxon>
        <taxon>Chironominae</taxon>
        <taxon>Polypedilum</taxon>
        <taxon>Polypedilum</taxon>
    </lineage>
</organism>